<dbReference type="PANTHER" id="PTHR31213">
    <property type="entry name" value="OS08G0374000 PROTEIN-RELATED"/>
    <property type="match status" value="1"/>
</dbReference>
<dbReference type="InterPro" id="IPR023393">
    <property type="entry name" value="START-like_dom_sf"/>
</dbReference>
<dbReference type="Proteomes" id="UP000790787">
    <property type="component" value="Chromosome 18"/>
</dbReference>
<feature type="domain" description="Bet v I/Major latex protein" evidence="2">
    <location>
        <begin position="3"/>
        <end position="148"/>
    </location>
</feature>
<dbReference type="KEGG" id="nta:107801336"/>
<evidence type="ECO:0000259" key="2">
    <source>
        <dbReference type="Pfam" id="PF00407"/>
    </source>
</evidence>
<organism evidence="3 4">
    <name type="scientific">Nicotiana tabacum</name>
    <name type="common">Common tobacco</name>
    <dbReference type="NCBI Taxonomy" id="4097"/>
    <lineage>
        <taxon>Eukaryota</taxon>
        <taxon>Viridiplantae</taxon>
        <taxon>Streptophyta</taxon>
        <taxon>Embryophyta</taxon>
        <taxon>Tracheophyta</taxon>
        <taxon>Spermatophyta</taxon>
        <taxon>Magnoliopsida</taxon>
        <taxon>eudicotyledons</taxon>
        <taxon>Gunneridae</taxon>
        <taxon>Pentapetalae</taxon>
        <taxon>asterids</taxon>
        <taxon>lamiids</taxon>
        <taxon>Solanales</taxon>
        <taxon>Solanaceae</taxon>
        <taxon>Nicotianoideae</taxon>
        <taxon>Nicotianeae</taxon>
        <taxon>Nicotiana</taxon>
    </lineage>
</organism>
<dbReference type="SMR" id="A0A1S4ATR1"/>
<dbReference type="GO" id="GO:0006952">
    <property type="term" value="P:defense response"/>
    <property type="evidence" value="ECO:0007669"/>
    <property type="project" value="InterPro"/>
</dbReference>
<dbReference type="RefSeq" id="XP_016480132.1">
    <property type="nucleotide sequence ID" value="XM_016624646.1"/>
</dbReference>
<dbReference type="PANTHER" id="PTHR31213:SF105">
    <property type="entry name" value="S-NORCOCLAURINE SYNTHASE 1-LIKE"/>
    <property type="match status" value="1"/>
</dbReference>
<evidence type="ECO:0000313" key="3">
    <source>
        <dbReference type="Proteomes" id="UP000790787"/>
    </source>
</evidence>
<dbReference type="Pfam" id="PF00407">
    <property type="entry name" value="Bet_v_1"/>
    <property type="match status" value="1"/>
</dbReference>
<comment type="similarity">
    <text evidence="1">Belongs to the BetVI family.</text>
</comment>
<dbReference type="GO" id="GO:0004864">
    <property type="term" value="F:protein phosphatase inhibitor activity"/>
    <property type="evidence" value="ECO:0000318"/>
    <property type="project" value="GO_Central"/>
</dbReference>
<dbReference type="STRING" id="4097.A0A1S4ATR1"/>
<dbReference type="GO" id="GO:0038023">
    <property type="term" value="F:signaling receptor activity"/>
    <property type="evidence" value="ECO:0000318"/>
    <property type="project" value="GO_Central"/>
</dbReference>
<dbReference type="OrthoDB" id="1879545at2759"/>
<gene>
    <name evidence="4" type="primary">LOC107801336</name>
</gene>
<dbReference type="GeneID" id="107801336"/>
<proteinExistence type="inferred from homology"/>
<evidence type="ECO:0000313" key="4">
    <source>
        <dbReference type="RefSeq" id="XP_016480132.1"/>
    </source>
</evidence>
<dbReference type="PaxDb" id="4097-A0A1S4ATR1"/>
<reference evidence="3" key="1">
    <citation type="journal article" date="2014" name="Nat. Commun.">
        <title>The tobacco genome sequence and its comparison with those of tomato and potato.</title>
        <authorList>
            <person name="Sierro N."/>
            <person name="Battey J.N."/>
            <person name="Ouadi S."/>
            <person name="Bakaher N."/>
            <person name="Bovet L."/>
            <person name="Willig A."/>
            <person name="Goepfert S."/>
            <person name="Peitsch M.C."/>
            <person name="Ivanov N.V."/>
        </authorList>
    </citation>
    <scope>NUCLEOTIDE SEQUENCE [LARGE SCALE GENOMIC DNA]</scope>
</reference>
<accession>A0A1S4ATR1</accession>
<evidence type="ECO:0000256" key="1">
    <source>
        <dbReference type="ARBA" id="ARBA00009744"/>
    </source>
</evidence>
<reference evidence="4" key="2">
    <citation type="submission" date="2025-08" db="UniProtKB">
        <authorList>
            <consortium name="RefSeq"/>
        </authorList>
    </citation>
    <scope>IDENTIFICATION</scope>
    <source>
        <tissue evidence="4">Leaf</tissue>
    </source>
</reference>
<dbReference type="OMA" id="DYHLEVP"/>
<dbReference type="GO" id="GO:0009738">
    <property type="term" value="P:abscisic acid-activated signaling pathway"/>
    <property type="evidence" value="ECO:0000318"/>
    <property type="project" value="GO_Central"/>
</dbReference>
<dbReference type="GO" id="GO:0010427">
    <property type="term" value="F:abscisic acid binding"/>
    <property type="evidence" value="ECO:0000318"/>
    <property type="project" value="GO_Central"/>
</dbReference>
<protein>
    <submittedName>
        <fullName evidence="4">Norbelladine synthase-like</fullName>
    </submittedName>
    <submittedName>
        <fullName evidence="4">S-norcoclaurine synthase 1-like</fullName>
    </submittedName>
</protein>
<sequence length="152" mass="17171">MLGKFSEQVEINAPAIEVWNLYSTLQFAKFVVEKLPRIAEKVELVEGNGGLGSILLVSTPGNAPYKEKFMSIDDEKQVKDVEIFEGGFLDLGFSFYLIKWEVMEKSENLSIIKLTLDFETKDAENIHLSIANLQTFVAIMKASADYLEQKNK</sequence>
<dbReference type="GO" id="GO:0005634">
    <property type="term" value="C:nucleus"/>
    <property type="evidence" value="ECO:0000318"/>
    <property type="project" value="GO_Central"/>
</dbReference>
<keyword evidence="3" id="KW-1185">Reference proteome</keyword>
<dbReference type="InterPro" id="IPR050279">
    <property type="entry name" value="Plant_def-hormone_signal"/>
</dbReference>
<dbReference type="AlphaFoldDB" id="A0A1S4ATR1"/>
<dbReference type="RefSeq" id="XP_016480132.1">
    <property type="nucleotide sequence ID" value="XM_016624646.2"/>
</dbReference>
<dbReference type="Gene3D" id="3.30.530.20">
    <property type="match status" value="1"/>
</dbReference>
<dbReference type="InterPro" id="IPR000916">
    <property type="entry name" value="Bet_v_I/MLP"/>
</dbReference>
<name>A0A1S4ATR1_TOBAC</name>
<dbReference type="GO" id="GO:0005737">
    <property type="term" value="C:cytoplasm"/>
    <property type="evidence" value="ECO:0000318"/>
    <property type="project" value="GO_Central"/>
</dbReference>
<dbReference type="SUPFAM" id="SSF55961">
    <property type="entry name" value="Bet v1-like"/>
    <property type="match status" value="1"/>
</dbReference>